<sequence>MHYSREVKPPKCGRPPGRPRFLRRRDRNEGGNSIKYMCRRCYVYGHNRSTCKGASAEDQHQAPETYTGPHVRPDPGTRPPPPSASADQTTIAPAPRNKPRTTSGGRKRRGGATQPHASTSNAAPSSTDVAPSSNVAPSVHLHLNQGGATVLVPLTLVQVAASTTTSFGRGVGNSSTNSRGGALRGRGAKGRERGNTMHIRNGRIVGMRILQDEGPTLTREPTPVQVSALTFCLGGGAFSSTSGRGKRPRMMDWFGTPEQWANEETLP</sequence>
<evidence type="ECO:0000313" key="2">
    <source>
        <dbReference type="EMBL" id="KAI3909884.1"/>
    </source>
</evidence>
<dbReference type="AlphaFoldDB" id="A0AAD4SK55"/>
<accession>A0AAD4SK55</accession>
<dbReference type="EMBL" id="JAJJMB010010308">
    <property type="protein sequence ID" value="KAI3909884.1"/>
    <property type="molecule type" value="Genomic_DNA"/>
</dbReference>
<feature type="compositionally biased region" description="Polar residues" evidence="1">
    <location>
        <begin position="166"/>
        <end position="178"/>
    </location>
</feature>
<comment type="caution">
    <text evidence="2">The sequence shown here is derived from an EMBL/GenBank/DDBJ whole genome shotgun (WGS) entry which is preliminary data.</text>
</comment>
<keyword evidence="3" id="KW-1185">Reference proteome</keyword>
<evidence type="ECO:0000256" key="1">
    <source>
        <dbReference type="SAM" id="MobiDB-lite"/>
    </source>
</evidence>
<feature type="region of interest" description="Disordered" evidence="1">
    <location>
        <begin position="1"/>
        <end position="32"/>
    </location>
</feature>
<feature type="region of interest" description="Disordered" evidence="1">
    <location>
        <begin position="166"/>
        <end position="194"/>
    </location>
</feature>
<dbReference type="Proteomes" id="UP001202328">
    <property type="component" value="Unassembled WGS sequence"/>
</dbReference>
<feature type="compositionally biased region" description="Polar residues" evidence="1">
    <location>
        <begin position="115"/>
        <end position="134"/>
    </location>
</feature>
<proteinExistence type="predicted"/>
<name>A0AAD4SK55_9MAGN</name>
<feature type="region of interest" description="Disordered" evidence="1">
    <location>
        <begin position="54"/>
        <end position="134"/>
    </location>
</feature>
<gene>
    <name evidence="2" type="ORF">MKW98_012938</name>
</gene>
<evidence type="ECO:0000313" key="3">
    <source>
        <dbReference type="Proteomes" id="UP001202328"/>
    </source>
</evidence>
<protein>
    <submittedName>
        <fullName evidence="2">Uncharacterized protein</fullName>
    </submittedName>
</protein>
<reference evidence="2" key="1">
    <citation type="submission" date="2022-04" db="EMBL/GenBank/DDBJ databases">
        <title>A functionally conserved STORR gene fusion in Papaver species that diverged 16.8 million years ago.</title>
        <authorList>
            <person name="Catania T."/>
        </authorList>
    </citation>
    <scope>NUCLEOTIDE SEQUENCE</scope>
    <source>
        <strain evidence="2">S-188037</strain>
    </source>
</reference>
<organism evidence="2 3">
    <name type="scientific">Papaver atlanticum</name>
    <dbReference type="NCBI Taxonomy" id="357466"/>
    <lineage>
        <taxon>Eukaryota</taxon>
        <taxon>Viridiplantae</taxon>
        <taxon>Streptophyta</taxon>
        <taxon>Embryophyta</taxon>
        <taxon>Tracheophyta</taxon>
        <taxon>Spermatophyta</taxon>
        <taxon>Magnoliopsida</taxon>
        <taxon>Ranunculales</taxon>
        <taxon>Papaveraceae</taxon>
        <taxon>Papaveroideae</taxon>
        <taxon>Papaver</taxon>
    </lineage>
</organism>